<evidence type="ECO:0000259" key="1">
    <source>
        <dbReference type="Pfam" id="PF00856"/>
    </source>
</evidence>
<dbReference type="EMBL" id="JATAAI010000019">
    <property type="protein sequence ID" value="KAK1738858.1"/>
    <property type="molecule type" value="Genomic_DNA"/>
</dbReference>
<dbReference type="InterPro" id="IPR046341">
    <property type="entry name" value="SET_dom_sf"/>
</dbReference>
<comment type="caution">
    <text evidence="2">The sequence shown here is derived from an EMBL/GenBank/DDBJ whole genome shotgun (WGS) entry which is preliminary data.</text>
</comment>
<dbReference type="AlphaFoldDB" id="A0AAD8Y455"/>
<proteinExistence type="predicted"/>
<evidence type="ECO:0000313" key="3">
    <source>
        <dbReference type="Proteomes" id="UP001224775"/>
    </source>
</evidence>
<dbReference type="SUPFAM" id="SSF82199">
    <property type="entry name" value="SET domain"/>
    <property type="match status" value="1"/>
</dbReference>
<name>A0AAD8Y455_9STRA</name>
<evidence type="ECO:0000313" key="2">
    <source>
        <dbReference type="EMBL" id="KAK1738858.1"/>
    </source>
</evidence>
<reference evidence="2" key="1">
    <citation type="submission" date="2023-06" db="EMBL/GenBank/DDBJ databases">
        <title>Survivors Of The Sea: Transcriptome response of Skeletonema marinoi to long-term dormancy.</title>
        <authorList>
            <person name="Pinder M.I.M."/>
            <person name="Kourtchenko O."/>
            <person name="Robertson E.K."/>
            <person name="Larsson T."/>
            <person name="Maumus F."/>
            <person name="Osuna-Cruz C.M."/>
            <person name="Vancaester E."/>
            <person name="Stenow R."/>
            <person name="Vandepoele K."/>
            <person name="Ploug H."/>
            <person name="Bruchert V."/>
            <person name="Godhe A."/>
            <person name="Topel M."/>
        </authorList>
    </citation>
    <scope>NUCLEOTIDE SEQUENCE</scope>
    <source>
        <strain evidence="2">R05AC</strain>
    </source>
</reference>
<protein>
    <recommendedName>
        <fullName evidence="1">SET domain-containing protein</fullName>
    </recommendedName>
</protein>
<keyword evidence="3" id="KW-1185">Reference proteome</keyword>
<accession>A0AAD8Y455</accession>
<dbReference type="Gene3D" id="2.170.270.10">
    <property type="entry name" value="SET domain"/>
    <property type="match status" value="1"/>
</dbReference>
<feature type="domain" description="SET" evidence="1">
    <location>
        <begin position="51"/>
        <end position="140"/>
    </location>
</feature>
<dbReference type="Pfam" id="PF00856">
    <property type="entry name" value="SET"/>
    <property type="match status" value="1"/>
</dbReference>
<sequence>MHLRAIGAAFCSLGAPDASDAPRPIIPFNSFAHQSSFRDGFEIQPAPGGKGMGAFSTVIIAKGATLGEYTGEVLTRKEVEARYWGTRKENKHDRKWRKSRCQRKQGISGDYLFDMGNDLFIDGEDADVSSWCRFANHADELNDEGEMMLPAM</sequence>
<organism evidence="2 3">
    <name type="scientific">Skeletonema marinoi</name>
    <dbReference type="NCBI Taxonomy" id="267567"/>
    <lineage>
        <taxon>Eukaryota</taxon>
        <taxon>Sar</taxon>
        <taxon>Stramenopiles</taxon>
        <taxon>Ochrophyta</taxon>
        <taxon>Bacillariophyta</taxon>
        <taxon>Coscinodiscophyceae</taxon>
        <taxon>Thalassiosirophycidae</taxon>
        <taxon>Thalassiosirales</taxon>
        <taxon>Skeletonemataceae</taxon>
        <taxon>Skeletonema</taxon>
        <taxon>Skeletonema marinoi-dohrnii complex</taxon>
    </lineage>
</organism>
<dbReference type="Proteomes" id="UP001224775">
    <property type="component" value="Unassembled WGS sequence"/>
</dbReference>
<gene>
    <name evidence="2" type="ORF">QTG54_010174</name>
</gene>
<dbReference type="InterPro" id="IPR001214">
    <property type="entry name" value="SET_dom"/>
</dbReference>